<accession>A0ABP6RZS0</accession>
<dbReference type="Pfam" id="PF01168">
    <property type="entry name" value="Ala_racemase_N"/>
    <property type="match status" value="1"/>
</dbReference>
<comment type="caution">
    <text evidence="2">The sequence shown here is derived from an EMBL/GenBank/DDBJ whole genome shotgun (WGS) entry which is preliminary data.</text>
</comment>
<evidence type="ECO:0000259" key="1">
    <source>
        <dbReference type="Pfam" id="PF01168"/>
    </source>
</evidence>
<dbReference type="PANTHER" id="PTHR28004">
    <property type="entry name" value="ZGC:162816-RELATED"/>
    <property type="match status" value="1"/>
</dbReference>
<dbReference type="Gene3D" id="3.20.20.10">
    <property type="entry name" value="Alanine racemase"/>
    <property type="match status" value="1"/>
</dbReference>
<dbReference type="PANTHER" id="PTHR28004:SF2">
    <property type="entry name" value="D-SERINE DEHYDRATASE"/>
    <property type="match status" value="1"/>
</dbReference>
<protein>
    <submittedName>
        <fullName evidence="2">Amino acid deaminase/aldolase</fullName>
    </submittedName>
</protein>
<sequence>MAHTSPQPAPEADRARLDRATRDLDPPFAVVDLDAFRHNAADLRRRAAGTPIRVASKSVRCRDLLGRVLGTPGFEGLMAYSLAEALWLHREGTSDDILVAYPTADRAALRALAADPAAAAAITLLVDSEEHLDHVDHVVGPHREPLRVCLELDAAWHPIPGGIAHVGPRRSPVHTPARARRFAERIVRRDGFRLVGIMAYEGQIAGLGDAPPGKPLFASALRWMQRRSAAELAERRAEAVARVRAVAPLEFVNGGGTGSIETTGAERSVTEIAAGSGLIGPTLFDAYRAFRPRPAVLYALPVVRRPSRSFATLFTGGYIASGPTGPSRAPSVHLPRGLKLTAAEGAGEVQTPVSGAAARRLRIGDRVWLRHAKAGELAERFAQYHLVEGNQLVGAVPTYRGEGMSFG</sequence>
<reference evidence="3" key="1">
    <citation type="journal article" date="2019" name="Int. J. Syst. Evol. Microbiol.">
        <title>The Global Catalogue of Microorganisms (GCM) 10K type strain sequencing project: providing services to taxonomists for standard genome sequencing and annotation.</title>
        <authorList>
            <consortium name="The Broad Institute Genomics Platform"/>
            <consortium name="The Broad Institute Genome Sequencing Center for Infectious Disease"/>
            <person name="Wu L."/>
            <person name="Ma J."/>
        </authorList>
    </citation>
    <scope>NUCLEOTIDE SEQUENCE [LARGE SCALE GENOMIC DNA]</scope>
    <source>
        <strain evidence="3">JCM 9687</strain>
    </source>
</reference>
<organism evidence="2 3">
    <name type="scientific">Saccharopolyspora gregorii</name>
    <dbReference type="NCBI Taxonomy" id="33914"/>
    <lineage>
        <taxon>Bacteria</taxon>
        <taxon>Bacillati</taxon>
        <taxon>Actinomycetota</taxon>
        <taxon>Actinomycetes</taxon>
        <taxon>Pseudonocardiales</taxon>
        <taxon>Pseudonocardiaceae</taxon>
        <taxon>Saccharopolyspora</taxon>
    </lineage>
</organism>
<gene>
    <name evidence="2" type="ORF">GCM10020366_59640</name>
</gene>
<keyword evidence="3" id="KW-1185">Reference proteome</keyword>
<dbReference type="Proteomes" id="UP001500483">
    <property type="component" value="Unassembled WGS sequence"/>
</dbReference>
<dbReference type="InterPro" id="IPR051466">
    <property type="entry name" value="D-amino_acid_metab_enzyme"/>
</dbReference>
<evidence type="ECO:0000313" key="3">
    <source>
        <dbReference type="Proteomes" id="UP001500483"/>
    </source>
</evidence>
<name>A0ABP6RZS0_9PSEU</name>
<dbReference type="InterPro" id="IPR001608">
    <property type="entry name" value="Ala_racemase_N"/>
</dbReference>
<feature type="domain" description="Alanine racemase N-terminal" evidence="1">
    <location>
        <begin position="31"/>
        <end position="263"/>
    </location>
</feature>
<dbReference type="RefSeq" id="WP_344930841.1">
    <property type="nucleotide sequence ID" value="NZ_BAAAYK010000038.1"/>
</dbReference>
<dbReference type="EMBL" id="BAAAYK010000038">
    <property type="protein sequence ID" value="GAA3364306.1"/>
    <property type="molecule type" value="Genomic_DNA"/>
</dbReference>
<dbReference type="CDD" id="cd06813">
    <property type="entry name" value="PLPDE_III_DSD_D-TA_like_2"/>
    <property type="match status" value="1"/>
</dbReference>
<evidence type="ECO:0000313" key="2">
    <source>
        <dbReference type="EMBL" id="GAA3364306.1"/>
    </source>
</evidence>
<proteinExistence type="predicted"/>
<dbReference type="InterPro" id="IPR029066">
    <property type="entry name" value="PLP-binding_barrel"/>
</dbReference>
<dbReference type="SUPFAM" id="SSF51419">
    <property type="entry name" value="PLP-binding barrel"/>
    <property type="match status" value="1"/>
</dbReference>